<evidence type="ECO:0000313" key="2">
    <source>
        <dbReference type="Proteomes" id="UP001529510"/>
    </source>
</evidence>
<evidence type="ECO:0000313" key="1">
    <source>
        <dbReference type="EMBL" id="KAL0154551.1"/>
    </source>
</evidence>
<comment type="caution">
    <text evidence="1">The sequence shown here is derived from an EMBL/GenBank/DDBJ whole genome shotgun (WGS) entry which is preliminary data.</text>
</comment>
<sequence>VFGMTDFYNQTTAELEARKAALQTNGDQSEHPKLIDDVITMPVRFERRDYPPQITPKMYLLEWSRKEKLDQPVYET</sequence>
<dbReference type="AlphaFoldDB" id="A0ABD0N135"/>
<dbReference type="SUPFAM" id="SSF54768">
    <property type="entry name" value="dsRNA-binding domain-like"/>
    <property type="match status" value="1"/>
</dbReference>
<name>A0ABD0N135_CIRMR</name>
<gene>
    <name evidence="1" type="ORF">M9458_048814</name>
</gene>
<protein>
    <submittedName>
        <fullName evidence="1">Uncharacterized protein</fullName>
    </submittedName>
</protein>
<dbReference type="EMBL" id="JAMKFB020000025">
    <property type="protein sequence ID" value="KAL0154551.1"/>
    <property type="molecule type" value="Genomic_DNA"/>
</dbReference>
<accession>A0ABD0N135</accession>
<keyword evidence="2" id="KW-1185">Reference proteome</keyword>
<organism evidence="1 2">
    <name type="scientific">Cirrhinus mrigala</name>
    <name type="common">Mrigala</name>
    <dbReference type="NCBI Taxonomy" id="683832"/>
    <lineage>
        <taxon>Eukaryota</taxon>
        <taxon>Metazoa</taxon>
        <taxon>Chordata</taxon>
        <taxon>Craniata</taxon>
        <taxon>Vertebrata</taxon>
        <taxon>Euteleostomi</taxon>
        <taxon>Actinopterygii</taxon>
        <taxon>Neopterygii</taxon>
        <taxon>Teleostei</taxon>
        <taxon>Ostariophysi</taxon>
        <taxon>Cypriniformes</taxon>
        <taxon>Cyprinidae</taxon>
        <taxon>Labeoninae</taxon>
        <taxon>Labeonini</taxon>
        <taxon>Cirrhinus</taxon>
    </lineage>
</organism>
<feature type="non-terminal residue" evidence="1">
    <location>
        <position position="1"/>
    </location>
</feature>
<dbReference type="Proteomes" id="UP001529510">
    <property type="component" value="Unassembled WGS sequence"/>
</dbReference>
<feature type="non-terminal residue" evidence="1">
    <location>
        <position position="76"/>
    </location>
</feature>
<reference evidence="1 2" key="1">
    <citation type="submission" date="2024-05" db="EMBL/GenBank/DDBJ databases">
        <title>Genome sequencing and assembly of Indian major carp, Cirrhinus mrigala (Hamilton, 1822).</title>
        <authorList>
            <person name="Mohindra V."/>
            <person name="Chowdhury L.M."/>
            <person name="Lal K."/>
            <person name="Jena J.K."/>
        </authorList>
    </citation>
    <scope>NUCLEOTIDE SEQUENCE [LARGE SCALE GENOMIC DNA]</scope>
    <source>
        <strain evidence="1">CM1030</strain>
        <tissue evidence="1">Blood</tissue>
    </source>
</reference>
<dbReference type="Gene3D" id="3.30.160.20">
    <property type="match status" value="1"/>
</dbReference>
<proteinExistence type="predicted"/>